<dbReference type="SUPFAM" id="SSF52467">
    <property type="entry name" value="DHS-like NAD/FAD-binding domain"/>
    <property type="match status" value="1"/>
</dbReference>
<dbReference type="GO" id="GO:0009055">
    <property type="term" value="F:electron transfer activity"/>
    <property type="evidence" value="ECO:0007669"/>
    <property type="project" value="InterPro"/>
</dbReference>
<dbReference type="AlphaFoldDB" id="A0A9W8DVU9"/>
<evidence type="ECO:0000313" key="12">
    <source>
        <dbReference type="EMBL" id="KAJ1928199.1"/>
    </source>
</evidence>
<comment type="function">
    <text evidence="8 9">The electron transfer flavoprotein serves as a specific electron acceptor for several dehydrogenases, including five acyl-CoA dehydrogenases, glutaryl-CoA and sarcosine dehydrogenase. It transfers the electrons to the main mitochondrial respiratory chain via ETF-ubiquinone oxidoreductase (ETF dehydrogenase).</text>
</comment>
<accession>A0A9W8DVU9</accession>
<dbReference type="FunFam" id="3.40.50.1220:FF:000001">
    <property type="entry name" value="Electron transfer flavoprotein, alpha subunit"/>
    <property type="match status" value="1"/>
</dbReference>
<organism evidence="12 13">
    <name type="scientific">Tieghemiomyces parasiticus</name>
    <dbReference type="NCBI Taxonomy" id="78921"/>
    <lineage>
        <taxon>Eukaryota</taxon>
        <taxon>Fungi</taxon>
        <taxon>Fungi incertae sedis</taxon>
        <taxon>Zoopagomycota</taxon>
        <taxon>Kickxellomycotina</taxon>
        <taxon>Dimargaritomycetes</taxon>
        <taxon>Dimargaritales</taxon>
        <taxon>Dimargaritaceae</taxon>
        <taxon>Tieghemiomyces</taxon>
    </lineage>
</organism>
<dbReference type="PANTHER" id="PTHR43153:SF1">
    <property type="entry name" value="ELECTRON TRANSFER FLAVOPROTEIN SUBUNIT ALPHA, MITOCHONDRIAL"/>
    <property type="match status" value="1"/>
</dbReference>
<evidence type="ECO:0000313" key="13">
    <source>
        <dbReference type="Proteomes" id="UP001150569"/>
    </source>
</evidence>
<feature type="binding site" evidence="10">
    <location>
        <position position="234"/>
    </location>
    <ligand>
        <name>FAD</name>
        <dbReference type="ChEBI" id="CHEBI:57692"/>
    </ligand>
</feature>
<dbReference type="SMART" id="SM00893">
    <property type="entry name" value="ETF"/>
    <property type="match status" value="1"/>
</dbReference>
<protein>
    <recommendedName>
        <fullName evidence="9">Probable electron transfer flavoprotein subunit alpha</fullName>
    </recommendedName>
</protein>
<keyword evidence="5 9" id="KW-0285">Flavoprotein</keyword>
<dbReference type="InterPro" id="IPR014731">
    <property type="entry name" value="ETF_asu_C"/>
</dbReference>
<feature type="binding site" evidence="10">
    <location>
        <position position="311"/>
    </location>
    <ligand>
        <name>FAD</name>
        <dbReference type="ChEBI" id="CHEBI:57692"/>
    </ligand>
</feature>
<dbReference type="Gene3D" id="3.40.50.620">
    <property type="entry name" value="HUPs"/>
    <property type="match status" value="1"/>
</dbReference>
<dbReference type="InterPro" id="IPR001308">
    <property type="entry name" value="ETF_a/FixB"/>
</dbReference>
<dbReference type="PIRSF" id="PIRSF000089">
    <property type="entry name" value="Electra_flavoP_a"/>
    <property type="match status" value="1"/>
</dbReference>
<comment type="subunit">
    <text evidence="3 9">Heterodimer of an alpha and a beta subunit.</text>
</comment>
<dbReference type="Proteomes" id="UP001150569">
    <property type="component" value="Unassembled WGS sequence"/>
</dbReference>
<comment type="similarity">
    <text evidence="2 9">Belongs to the ETF alpha-subunit/FixB family.</text>
</comment>
<keyword evidence="6 9" id="KW-0274">FAD</keyword>
<evidence type="ECO:0000256" key="5">
    <source>
        <dbReference type="ARBA" id="ARBA00022630"/>
    </source>
</evidence>
<comment type="caution">
    <text evidence="12">The sequence shown here is derived from an EMBL/GenBank/DDBJ whole genome shotgun (WGS) entry which is preliminary data.</text>
</comment>
<comment type="cofactor">
    <cofactor evidence="9 10">
        <name>FAD</name>
        <dbReference type="ChEBI" id="CHEBI:57692"/>
    </cofactor>
    <text evidence="9 10">Binds 1 FAD per dimer.</text>
</comment>
<keyword evidence="13" id="KW-1185">Reference proteome</keyword>
<dbReference type="PANTHER" id="PTHR43153">
    <property type="entry name" value="ELECTRON TRANSFER FLAVOPROTEIN ALPHA"/>
    <property type="match status" value="1"/>
</dbReference>
<evidence type="ECO:0000256" key="6">
    <source>
        <dbReference type="ARBA" id="ARBA00022827"/>
    </source>
</evidence>
<proteinExistence type="inferred from homology"/>
<dbReference type="SUPFAM" id="SSF52402">
    <property type="entry name" value="Adenine nucleotide alpha hydrolases-like"/>
    <property type="match status" value="1"/>
</dbReference>
<keyword evidence="9" id="KW-0496">Mitochondrion</keyword>
<dbReference type="InterPro" id="IPR029035">
    <property type="entry name" value="DHS-like_NAD/FAD-binding_dom"/>
</dbReference>
<gene>
    <name evidence="12" type="primary">ETF1_1</name>
    <name evidence="12" type="ORF">IWQ60_002277</name>
</gene>
<dbReference type="CDD" id="cd01715">
    <property type="entry name" value="ETF_alpha"/>
    <property type="match status" value="1"/>
</dbReference>
<name>A0A9W8DVU9_9FUNG</name>
<sequence>MLAAALRTAPNRVASAKWLGTRAFSQSTARLATLLLVEHKDAVLSPATLNALTAAGKLSQPVTALVAGSQAKAVAESVAKYEHVSKVLLAEDAAYDHGLPEVYAPLVVATQKQLSAEHVVAAHTAFGKSILPRAAAILDVAQVSDITAVEGSDTFVRPVYAGNAIATVRTKDPIKIVTVRTTAFPAAAIKGEVATVEKAPTADTQSPTAWVGEEVSKSDRPELAGAKIVVSGGRAFKSKENFDMVYKLADALGAAVGASRAAVDAGYCDNSLQVGQTGKIVAPELYVALGISGAIQHLAGMKDSKIIVAVNKDPDCPIFQVADYGLVGDIFKLVPELTEKVAASK</sequence>
<dbReference type="EMBL" id="JANBPT010000084">
    <property type="protein sequence ID" value="KAJ1928199.1"/>
    <property type="molecule type" value="Genomic_DNA"/>
</dbReference>
<dbReference type="Pfam" id="PF00766">
    <property type="entry name" value="ETF_alpha"/>
    <property type="match status" value="1"/>
</dbReference>
<feature type="binding site" evidence="10">
    <location>
        <begin position="290"/>
        <end position="297"/>
    </location>
    <ligand>
        <name>FAD</name>
        <dbReference type="ChEBI" id="CHEBI:57692"/>
    </ligand>
</feature>
<keyword evidence="7 9" id="KW-0249">Electron transport</keyword>
<dbReference type="PROSITE" id="PS00696">
    <property type="entry name" value="ETF_ALPHA"/>
    <property type="match status" value="1"/>
</dbReference>
<feature type="domain" description="Electron transfer flavoprotein alpha/beta-subunit N-terminal" evidence="11">
    <location>
        <begin position="33"/>
        <end position="214"/>
    </location>
</feature>
<evidence type="ECO:0000259" key="11">
    <source>
        <dbReference type="SMART" id="SM00893"/>
    </source>
</evidence>
<dbReference type="InterPro" id="IPR014730">
    <property type="entry name" value="ETF_a/b_N"/>
</dbReference>
<evidence type="ECO:0000256" key="1">
    <source>
        <dbReference type="ARBA" id="ARBA00004305"/>
    </source>
</evidence>
<evidence type="ECO:0000256" key="3">
    <source>
        <dbReference type="ARBA" id="ARBA00011355"/>
    </source>
</evidence>
<dbReference type="OrthoDB" id="1715808at2759"/>
<dbReference type="GO" id="GO:0033539">
    <property type="term" value="P:fatty acid beta-oxidation using acyl-CoA dehydrogenase"/>
    <property type="evidence" value="ECO:0007669"/>
    <property type="project" value="TreeGrafter"/>
</dbReference>
<feature type="binding site" evidence="10">
    <location>
        <begin position="273"/>
        <end position="277"/>
    </location>
    <ligand>
        <name>FAD</name>
        <dbReference type="ChEBI" id="CHEBI:57692"/>
    </ligand>
</feature>
<comment type="subcellular location">
    <subcellularLocation>
        <location evidence="1 9">Mitochondrion matrix</location>
    </subcellularLocation>
</comment>
<dbReference type="Pfam" id="PF01012">
    <property type="entry name" value="ETF"/>
    <property type="match status" value="1"/>
</dbReference>
<keyword evidence="4 9" id="KW-0813">Transport</keyword>
<evidence type="ECO:0000256" key="9">
    <source>
        <dbReference type="PIRNR" id="PIRNR000089"/>
    </source>
</evidence>
<evidence type="ECO:0000256" key="7">
    <source>
        <dbReference type="ARBA" id="ARBA00022982"/>
    </source>
</evidence>
<evidence type="ECO:0000256" key="2">
    <source>
        <dbReference type="ARBA" id="ARBA00005817"/>
    </source>
</evidence>
<dbReference type="GO" id="GO:0005759">
    <property type="term" value="C:mitochondrial matrix"/>
    <property type="evidence" value="ECO:0007669"/>
    <property type="project" value="UniProtKB-SubCell"/>
</dbReference>
<feature type="binding site" evidence="10">
    <location>
        <begin position="329"/>
        <end position="330"/>
    </location>
    <ligand>
        <name>FAD</name>
        <dbReference type="ChEBI" id="CHEBI:57692"/>
    </ligand>
</feature>
<evidence type="ECO:0000256" key="10">
    <source>
        <dbReference type="PIRSR" id="PIRSR000089-1"/>
    </source>
</evidence>
<dbReference type="FunFam" id="3.40.50.620:FF:000041">
    <property type="entry name" value="Electron transfer flavoprotein alpha subunit"/>
    <property type="match status" value="1"/>
</dbReference>
<evidence type="ECO:0000256" key="4">
    <source>
        <dbReference type="ARBA" id="ARBA00022448"/>
    </source>
</evidence>
<dbReference type="Gene3D" id="3.40.50.1220">
    <property type="entry name" value="TPP-binding domain"/>
    <property type="match status" value="1"/>
</dbReference>
<reference evidence="12" key="1">
    <citation type="submission" date="2022-07" db="EMBL/GenBank/DDBJ databases">
        <title>Phylogenomic reconstructions and comparative analyses of Kickxellomycotina fungi.</title>
        <authorList>
            <person name="Reynolds N.K."/>
            <person name="Stajich J.E."/>
            <person name="Barry K."/>
            <person name="Grigoriev I.V."/>
            <person name="Crous P."/>
            <person name="Smith M.E."/>
        </authorList>
    </citation>
    <scope>NUCLEOTIDE SEQUENCE</scope>
    <source>
        <strain evidence="12">RSA 861</strain>
    </source>
</reference>
<dbReference type="InterPro" id="IPR033947">
    <property type="entry name" value="ETF_alpha_N"/>
</dbReference>
<dbReference type="InterPro" id="IPR014729">
    <property type="entry name" value="Rossmann-like_a/b/a_fold"/>
</dbReference>
<dbReference type="GO" id="GO:0050660">
    <property type="term" value="F:flavin adenine dinucleotide binding"/>
    <property type="evidence" value="ECO:0007669"/>
    <property type="project" value="InterPro"/>
</dbReference>
<dbReference type="InterPro" id="IPR018206">
    <property type="entry name" value="ETF_asu_C_CS"/>
</dbReference>
<evidence type="ECO:0000256" key="8">
    <source>
        <dbReference type="ARBA" id="ARBA00025416"/>
    </source>
</evidence>
<feature type="binding site" evidence="10">
    <location>
        <begin position="259"/>
        <end position="260"/>
    </location>
    <ligand>
        <name>FAD</name>
        <dbReference type="ChEBI" id="CHEBI:57692"/>
    </ligand>
</feature>